<feature type="domain" description="Glycosyltransferase subfamily 4-like N-terminal" evidence="2">
    <location>
        <begin position="13"/>
        <end position="145"/>
    </location>
</feature>
<reference evidence="3 4" key="1">
    <citation type="submission" date="2020-02" db="EMBL/GenBank/DDBJ databases">
        <title>Tigecycline-resistant Acinetobacter species from pigs and migratory birds.</title>
        <authorList>
            <person name="Chen C."/>
            <person name="Sun J."/>
            <person name="Liao X.-P."/>
            <person name="Liu Y.-H."/>
        </authorList>
    </citation>
    <scope>NUCLEOTIDE SEQUENCE [LARGE SCALE GENOMIC DNA]</scope>
    <source>
        <strain evidence="3 4">YH12207_T</strain>
    </source>
</reference>
<feature type="domain" description="Glycosyl transferase family 1" evidence="1">
    <location>
        <begin position="159"/>
        <end position="296"/>
    </location>
</feature>
<organism evidence="3 4">
    <name type="scientific">Acinetobacter piscicola</name>
    <dbReference type="NCBI Taxonomy" id="2006115"/>
    <lineage>
        <taxon>Bacteria</taxon>
        <taxon>Pseudomonadati</taxon>
        <taxon>Pseudomonadota</taxon>
        <taxon>Gammaproteobacteria</taxon>
        <taxon>Moraxellales</taxon>
        <taxon>Moraxellaceae</taxon>
        <taxon>Acinetobacter</taxon>
    </lineage>
</organism>
<keyword evidence="3" id="KW-0808">Transferase</keyword>
<evidence type="ECO:0000313" key="4">
    <source>
        <dbReference type="Proteomes" id="UP000593966"/>
    </source>
</evidence>
<dbReference type="GO" id="GO:1901135">
    <property type="term" value="P:carbohydrate derivative metabolic process"/>
    <property type="evidence" value="ECO:0007669"/>
    <property type="project" value="UniProtKB-ARBA"/>
</dbReference>
<keyword evidence="4" id="KW-1185">Reference proteome</keyword>
<protein>
    <submittedName>
        <fullName evidence="3">Glycosyltransferase</fullName>
    </submittedName>
</protein>
<dbReference type="Gene3D" id="3.40.50.2000">
    <property type="entry name" value="Glycogen Phosphorylase B"/>
    <property type="match status" value="2"/>
</dbReference>
<dbReference type="PANTHER" id="PTHR12526:SF638">
    <property type="entry name" value="SPORE COAT PROTEIN SA"/>
    <property type="match status" value="1"/>
</dbReference>
<accession>A0A7S6VU82</accession>
<dbReference type="AlphaFoldDB" id="A0A7S6VU82"/>
<dbReference type="InterPro" id="IPR001296">
    <property type="entry name" value="Glyco_trans_1"/>
</dbReference>
<dbReference type="Pfam" id="PF13439">
    <property type="entry name" value="Glyco_transf_4"/>
    <property type="match status" value="1"/>
</dbReference>
<dbReference type="Proteomes" id="UP000593966">
    <property type="component" value="Chromosome"/>
</dbReference>
<name>A0A7S6VU82_9GAMM</name>
<dbReference type="CDD" id="cd03811">
    <property type="entry name" value="GT4_GT28_WabH-like"/>
    <property type="match status" value="1"/>
</dbReference>
<dbReference type="RefSeq" id="WP_180045246.1">
    <property type="nucleotide sequence ID" value="NZ_CP048659.1"/>
</dbReference>
<dbReference type="PANTHER" id="PTHR12526">
    <property type="entry name" value="GLYCOSYLTRANSFERASE"/>
    <property type="match status" value="1"/>
</dbReference>
<dbReference type="EMBL" id="CP048659">
    <property type="protein sequence ID" value="QOW45033.1"/>
    <property type="molecule type" value="Genomic_DNA"/>
</dbReference>
<dbReference type="Pfam" id="PF00534">
    <property type="entry name" value="Glycos_transf_1"/>
    <property type="match status" value="1"/>
</dbReference>
<evidence type="ECO:0000259" key="2">
    <source>
        <dbReference type="Pfam" id="PF13439"/>
    </source>
</evidence>
<dbReference type="GO" id="GO:0016757">
    <property type="term" value="F:glycosyltransferase activity"/>
    <property type="evidence" value="ECO:0007669"/>
    <property type="project" value="InterPro"/>
</dbReference>
<gene>
    <name evidence="3" type="ORF">G0028_03465</name>
</gene>
<sequence length="329" mass="37399">MRITMVMASNEDGGLEKHVIELSNGLAQFHDVSLIAHSRFLPLMSPKVNFIEMDMSGSRHNPFTKIKLKQKILETQPDVLHAHASKTAKFLQYMISSFDFPSVVTMHGLKSNIKAYLAFDQIIAVSQRLANEINQPNKVSVVYNGAVVTEPVTALQRNHKFLAIGRLNEVKGFDVLIRAWKDISHELLIIGDGEEQEKLQYLIEQLDLQDRVKLYGYSDHIHQQINQSEALIISSHREGGPYTLSEALLLQRPVIGTDVGMMSEFIPREFLCEINQPDALQQLIKHYINEPDIGQKFGISFDLAKQQLSFDKMIAHTIDVYMKVQHSHK</sequence>
<evidence type="ECO:0000259" key="1">
    <source>
        <dbReference type="Pfam" id="PF00534"/>
    </source>
</evidence>
<dbReference type="InterPro" id="IPR028098">
    <property type="entry name" value="Glyco_trans_4-like_N"/>
</dbReference>
<evidence type="ECO:0000313" key="3">
    <source>
        <dbReference type="EMBL" id="QOW45033.1"/>
    </source>
</evidence>
<dbReference type="SUPFAM" id="SSF53756">
    <property type="entry name" value="UDP-Glycosyltransferase/glycogen phosphorylase"/>
    <property type="match status" value="1"/>
</dbReference>
<proteinExistence type="predicted"/>